<dbReference type="AlphaFoldDB" id="A0AAV4RUS9"/>
<organism evidence="2 3">
    <name type="scientific">Caerostris extrusa</name>
    <name type="common">Bark spider</name>
    <name type="synonym">Caerostris bankana</name>
    <dbReference type="NCBI Taxonomy" id="172846"/>
    <lineage>
        <taxon>Eukaryota</taxon>
        <taxon>Metazoa</taxon>
        <taxon>Ecdysozoa</taxon>
        <taxon>Arthropoda</taxon>
        <taxon>Chelicerata</taxon>
        <taxon>Arachnida</taxon>
        <taxon>Araneae</taxon>
        <taxon>Araneomorphae</taxon>
        <taxon>Entelegynae</taxon>
        <taxon>Araneoidea</taxon>
        <taxon>Araneidae</taxon>
        <taxon>Caerostris</taxon>
    </lineage>
</organism>
<name>A0AAV4RUS9_CAEEX</name>
<accession>A0AAV4RUS9</accession>
<gene>
    <name evidence="2" type="ORF">CEXT_410611</name>
</gene>
<evidence type="ECO:0000256" key="1">
    <source>
        <dbReference type="SAM" id="MobiDB-lite"/>
    </source>
</evidence>
<comment type="caution">
    <text evidence="2">The sequence shown here is derived from an EMBL/GenBank/DDBJ whole genome shotgun (WGS) entry which is preliminary data.</text>
</comment>
<dbReference type="EMBL" id="BPLR01008492">
    <property type="protein sequence ID" value="GIY25117.1"/>
    <property type="molecule type" value="Genomic_DNA"/>
</dbReference>
<evidence type="ECO:0000313" key="2">
    <source>
        <dbReference type="EMBL" id="GIY25117.1"/>
    </source>
</evidence>
<keyword evidence="3" id="KW-1185">Reference proteome</keyword>
<feature type="compositionally biased region" description="Basic and acidic residues" evidence="1">
    <location>
        <begin position="26"/>
        <end position="45"/>
    </location>
</feature>
<feature type="region of interest" description="Disordered" evidence="1">
    <location>
        <begin position="20"/>
        <end position="45"/>
    </location>
</feature>
<protein>
    <submittedName>
        <fullName evidence="2">Uncharacterized protein</fullName>
    </submittedName>
</protein>
<sequence length="109" mass="12572">MIIKASLVFIFMNSFNSEGSESVAIPERDSSKLTEDSEEHDSSVEDLKDSMKCLNLLESYISNDEGEKWEKEVLAMDSRLDEQADVDFSRLRKTIDIYRNESPEKMLLK</sequence>
<reference evidence="2 3" key="1">
    <citation type="submission" date="2021-06" db="EMBL/GenBank/DDBJ databases">
        <title>Caerostris extrusa draft genome.</title>
        <authorList>
            <person name="Kono N."/>
            <person name="Arakawa K."/>
        </authorList>
    </citation>
    <scope>NUCLEOTIDE SEQUENCE [LARGE SCALE GENOMIC DNA]</scope>
</reference>
<evidence type="ECO:0000313" key="3">
    <source>
        <dbReference type="Proteomes" id="UP001054945"/>
    </source>
</evidence>
<proteinExistence type="predicted"/>
<dbReference type="Proteomes" id="UP001054945">
    <property type="component" value="Unassembled WGS sequence"/>
</dbReference>